<name>A0AAV4VQM4_CAEEX</name>
<proteinExistence type="predicted"/>
<dbReference type="EMBL" id="BPLR01014841">
    <property type="protein sequence ID" value="GIY71685.1"/>
    <property type="molecule type" value="Genomic_DNA"/>
</dbReference>
<gene>
    <name evidence="1" type="ORF">CEXT_247691</name>
</gene>
<dbReference type="Proteomes" id="UP001054945">
    <property type="component" value="Unassembled WGS sequence"/>
</dbReference>
<reference evidence="1 2" key="1">
    <citation type="submission" date="2021-06" db="EMBL/GenBank/DDBJ databases">
        <title>Caerostris extrusa draft genome.</title>
        <authorList>
            <person name="Kono N."/>
            <person name="Arakawa K."/>
        </authorList>
    </citation>
    <scope>NUCLEOTIDE SEQUENCE [LARGE SCALE GENOMIC DNA]</scope>
</reference>
<protein>
    <submittedName>
        <fullName evidence="1">Uncharacterized protein</fullName>
    </submittedName>
</protein>
<evidence type="ECO:0000313" key="2">
    <source>
        <dbReference type="Proteomes" id="UP001054945"/>
    </source>
</evidence>
<organism evidence="1 2">
    <name type="scientific">Caerostris extrusa</name>
    <name type="common">Bark spider</name>
    <name type="synonym">Caerostris bankana</name>
    <dbReference type="NCBI Taxonomy" id="172846"/>
    <lineage>
        <taxon>Eukaryota</taxon>
        <taxon>Metazoa</taxon>
        <taxon>Ecdysozoa</taxon>
        <taxon>Arthropoda</taxon>
        <taxon>Chelicerata</taxon>
        <taxon>Arachnida</taxon>
        <taxon>Araneae</taxon>
        <taxon>Araneomorphae</taxon>
        <taxon>Entelegynae</taxon>
        <taxon>Araneoidea</taxon>
        <taxon>Araneidae</taxon>
        <taxon>Caerostris</taxon>
    </lineage>
</organism>
<comment type="caution">
    <text evidence="1">The sequence shown here is derived from an EMBL/GenBank/DDBJ whole genome shotgun (WGS) entry which is preliminary data.</text>
</comment>
<accession>A0AAV4VQM4</accession>
<dbReference type="AlphaFoldDB" id="A0AAV4VQM4"/>
<evidence type="ECO:0000313" key="1">
    <source>
        <dbReference type="EMBL" id="GIY71685.1"/>
    </source>
</evidence>
<sequence>MLYLILNGLDEAEFRDWIGLDLACPAPSTNFSIIDCLMDMRCVAFLNQKSIVRNSTNNVETKATVSLPDKTFKAEFATTLVLL</sequence>
<keyword evidence="2" id="KW-1185">Reference proteome</keyword>